<evidence type="ECO:0000256" key="12">
    <source>
        <dbReference type="SAM" id="Phobius"/>
    </source>
</evidence>
<dbReference type="InterPro" id="IPR023471">
    <property type="entry name" value="CtaG/Cox11_dom_sf"/>
</dbReference>
<dbReference type="Gene3D" id="2.60.370.10">
    <property type="entry name" value="Ctag/Cox11"/>
    <property type="match status" value="1"/>
</dbReference>
<accession>A0A845BA09</accession>
<evidence type="ECO:0000256" key="3">
    <source>
        <dbReference type="ARBA" id="ARBA00009620"/>
    </source>
</evidence>
<dbReference type="AlphaFoldDB" id="A0A845BA09"/>
<evidence type="ECO:0000256" key="4">
    <source>
        <dbReference type="ARBA" id="ARBA00015384"/>
    </source>
</evidence>
<feature type="transmembrane region" description="Helical" evidence="12">
    <location>
        <begin position="15"/>
        <end position="37"/>
    </location>
</feature>
<evidence type="ECO:0000256" key="11">
    <source>
        <dbReference type="SAM" id="MobiDB-lite"/>
    </source>
</evidence>
<comment type="similarity">
    <text evidence="3 10">Belongs to the COX11/CtaG family.</text>
</comment>
<protein>
    <recommendedName>
        <fullName evidence="4 10">Cytochrome c oxidase assembly protein CtaG</fullName>
    </recommendedName>
</protein>
<keyword evidence="8 10" id="KW-0186">Copper</keyword>
<keyword evidence="6 10" id="KW-0735">Signal-anchor</keyword>
<dbReference type="Proteomes" id="UP000460715">
    <property type="component" value="Unassembled WGS sequence"/>
</dbReference>
<proteinExistence type="inferred from homology"/>
<keyword evidence="14" id="KW-1185">Reference proteome</keyword>
<feature type="topological domain" description="Cytoplasmic" evidence="10">
    <location>
        <begin position="1"/>
        <end position="10"/>
    </location>
</feature>
<keyword evidence="10" id="KW-1003">Cell membrane</keyword>
<dbReference type="EMBL" id="SNVJ01000006">
    <property type="protein sequence ID" value="MXP63428.1"/>
    <property type="molecule type" value="Genomic_DNA"/>
</dbReference>
<gene>
    <name evidence="10" type="primary">ctaG</name>
    <name evidence="13" type="ORF">E0493_08710</name>
</gene>
<dbReference type="GO" id="GO:0008535">
    <property type="term" value="P:respiratory chain complex IV assembly"/>
    <property type="evidence" value="ECO:0007669"/>
    <property type="project" value="UniProtKB-UniRule"/>
</dbReference>
<keyword evidence="9 10" id="KW-0472">Membrane</keyword>
<dbReference type="InterPro" id="IPR007533">
    <property type="entry name" value="Cyt_c_oxidase_assmbl_CtaG"/>
</dbReference>
<evidence type="ECO:0000256" key="10">
    <source>
        <dbReference type="HAMAP-Rule" id="MF_00155"/>
    </source>
</evidence>
<dbReference type="NCBIfam" id="NF003465">
    <property type="entry name" value="PRK05089.1"/>
    <property type="match status" value="1"/>
</dbReference>
<organism evidence="13 14">
    <name type="scientific">Teichococcus coralli</name>
    <dbReference type="NCBI Taxonomy" id="2545983"/>
    <lineage>
        <taxon>Bacteria</taxon>
        <taxon>Pseudomonadati</taxon>
        <taxon>Pseudomonadota</taxon>
        <taxon>Alphaproteobacteria</taxon>
        <taxon>Acetobacterales</taxon>
        <taxon>Roseomonadaceae</taxon>
        <taxon>Roseomonas</taxon>
    </lineage>
</organism>
<dbReference type="PIRSF" id="PIRSF005413">
    <property type="entry name" value="COX11"/>
    <property type="match status" value="1"/>
</dbReference>
<dbReference type="SUPFAM" id="SSF110111">
    <property type="entry name" value="Ctag/Cox11"/>
    <property type="match status" value="1"/>
</dbReference>
<feature type="topological domain" description="Periplasmic" evidence="10">
    <location>
        <begin position="34"/>
        <end position="209"/>
    </location>
</feature>
<evidence type="ECO:0000256" key="1">
    <source>
        <dbReference type="ARBA" id="ARBA00004007"/>
    </source>
</evidence>
<reference evidence="13 14" key="1">
    <citation type="submission" date="2019-03" db="EMBL/GenBank/DDBJ databases">
        <title>Roseomonas sp. a novel Roseomonas species isolated from Sea whip Gorgonian.</title>
        <authorList>
            <person name="Li F."/>
            <person name="Pan X."/>
            <person name="Huang S."/>
            <person name="Li Z."/>
            <person name="Meng B."/>
        </authorList>
    </citation>
    <scope>NUCLEOTIDE SEQUENCE [LARGE SCALE GENOMIC DNA]</scope>
    <source>
        <strain evidence="13 14">M0104</strain>
    </source>
</reference>
<dbReference type="GO" id="GO:0005507">
    <property type="term" value="F:copper ion binding"/>
    <property type="evidence" value="ECO:0007669"/>
    <property type="project" value="InterPro"/>
</dbReference>
<dbReference type="PANTHER" id="PTHR21320">
    <property type="entry name" value="CYTOCHROME C OXIDASE ASSEMBLY PROTEIN COX11-RELATED"/>
    <property type="match status" value="1"/>
</dbReference>
<dbReference type="RefSeq" id="WP_160936559.1">
    <property type="nucleotide sequence ID" value="NZ_SNVJ01000006.1"/>
</dbReference>
<evidence type="ECO:0000256" key="5">
    <source>
        <dbReference type="ARBA" id="ARBA00022692"/>
    </source>
</evidence>
<dbReference type="OrthoDB" id="9804841at2"/>
<evidence type="ECO:0000256" key="7">
    <source>
        <dbReference type="ARBA" id="ARBA00022989"/>
    </source>
</evidence>
<feature type="region of interest" description="Disordered" evidence="11">
    <location>
        <begin position="189"/>
        <end position="209"/>
    </location>
</feature>
<evidence type="ECO:0000313" key="14">
    <source>
        <dbReference type="Proteomes" id="UP000460715"/>
    </source>
</evidence>
<evidence type="ECO:0000256" key="9">
    <source>
        <dbReference type="ARBA" id="ARBA00023136"/>
    </source>
</evidence>
<dbReference type="HAMAP" id="MF_00155">
    <property type="entry name" value="CtaG"/>
    <property type="match status" value="1"/>
</dbReference>
<evidence type="ECO:0000256" key="6">
    <source>
        <dbReference type="ARBA" id="ARBA00022968"/>
    </source>
</evidence>
<comment type="caution">
    <text evidence="13">The sequence shown here is derived from an EMBL/GenBank/DDBJ whole genome shotgun (WGS) entry which is preliminary data.</text>
</comment>
<dbReference type="FunFam" id="2.60.370.10:FF:000001">
    <property type="entry name" value="COX11 cytochrome c oxidase assembly homolog"/>
    <property type="match status" value="1"/>
</dbReference>
<name>A0A845BA09_9PROT</name>
<dbReference type="GO" id="GO:0005886">
    <property type="term" value="C:plasma membrane"/>
    <property type="evidence" value="ECO:0007669"/>
    <property type="project" value="UniProtKB-SubCell"/>
</dbReference>
<evidence type="ECO:0000313" key="13">
    <source>
        <dbReference type="EMBL" id="MXP63428.1"/>
    </source>
</evidence>
<comment type="function">
    <text evidence="1 10">Exerts its effect at some terminal stage of cytochrome c oxidase synthesis, probably by being involved in the insertion of the copper B into subunit I.</text>
</comment>
<dbReference type="Pfam" id="PF04442">
    <property type="entry name" value="CtaG_Cox11"/>
    <property type="match status" value="1"/>
</dbReference>
<evidence type="ECO:0000256" key="8">
    <source>
        <dbReference type="ARBA" id="ARBA00023008"/>
    </source>
</evidence>
<keyword evidence="10" id="KW-0997">Cell inner membrane</keyword>
<comment type="subcellular location">
    <subcellularLocation>
        <location evidence="2 10">Cell inner membrane</location>
        <topology evidence="2 10">Single-pass type II membrane protein</topology>
        <orientation evidence="2 10">Periplasmic side</orientation>
    </subcellularLocation>
</comment>
<keyword evidence="5 10" id="KW-0812">Transmembrane</keyword>
<sequence length="209" mass="22191">MPATDPNLARRNRRVGIVAAGMVGGMLGLSFAAVPLYSVFCAVTGYGGTPQIGGTAPGASERVVTVRFNANTHPGLPWKFEAGQNKMEVKVGQEALAFYTAASAGSTPTTGVATYNVTPEIVGPYFHKVQCFCFDQQTLQPGQKAEMPISFWVDPKIADDPSAREVRTITLSYTFFRTLEDAERAGALAKAGPHVGKQRDASLAPPAAR</sequence>
<evidence type="ECO:0000256" key="2">
    <source>
        <dbReference type="ARBA" id="ARBA00004382"/>
    </source>
</evidence>
<keyword evidence="7 10" id="KW-1133">Transmembrane helix</keyword>
<dbReference type="PANTHER" id="PTHR21320:SF3">
    <property type="entry name" value="CYTOCHROME C OXIDASE ASSEMBLY PROTEIN COX11, MITOCHONDRIAL-RELATED"/>
    <property type="match status" value="1"/>
</dbReference>